<feature type="region of interest" description="Disordered" evidence="9">
    <location>
        <begin position="53"/>
        <end position="88"/>
    </location>
</feature>
<dbReference type="EMBL" id="BPVZ01000002">
    <property type="protein sequence ID" value="GKU87286.1"/>
    <property type="molecule type" value="Genomic_DNA"/>
</dbReference>
<organism evidence="11 12">
    <name type="scientific">Rubroshorea leprosula</name>
    <dbReference type="NCBI Taxonomy" id="152421"/>
    <lineage>
        <taxon>Eukaryota</taxon>
        <taxon>Viridiplantae</taxon>
        <taxon>Streptophyta</taxon>
        <taxon>Embryophyta</taxon>
        <taxon>Tracheophyta</taxon>
        <taxon>Spermatophyta</taxon>
        <taxon>Magnoliopsida</taxon>
        <taxon>eudicotyledons</taxon>
        <taxon>Gunneridae</taxon>
        <taxon>Pentapetalae</taxon>
        <taxon>rosids</taxon>
        <taxon>malvids</taxon>
        <taxon>Malvales</taxon>
        <taxon>Dipterocarpaceae</taxon>
        <taxon>Rubroshorea</taxon>
    </lineage>
</organism>
<dbReference type="InterPro" id="IPR033389">
    <property type="entry name" value="AUX/IAA_dom"/>
</dbReference>
<evidence type="ECO:0000256" key="5">
    <source>
        <dbReference type="ARBA" id="ARBA00023163"/>
    </source>
</evidence>
<sequence length="200" mass="23049">MELQLTLALPTYDPKGTFYLNKHEFKPKGMARLKRGFEEAFGKNREECRTKNLLLWSGQPNEEDDGNSPKITSSPTNKDDEEEDGVVGWPPIKSSRKKLFHQINQVVGRRENNNGRSMYVKVKMEGVAITRKVDMRLFDSYQALTNSLISMFAHNYDDKDGAGNRIIYQDKDGDWLLVGDVPWQTFIGSVQRLEILRNYN</sequence>
<dbReference type="AlphaFoldDB" id="A0AAV5HLT9"/>
<evidence type="ECO:0000256" key="9">
    <source>
        <dbReference type="SAM" id="MobiDB-lite"/>
    </source>
</evidence>
<dbReference type="InterPro" id="IPR003311">
    <property type="entry name" value="AUX_IAA"/>
</dbReference>
<protein>
    <recommendedName>
        <fullName evidence="8">Auxin-responsive protein</fullName>
    </recommendedName>
</protein>
<dbReference type="InterPro" id="IPR053793">
    <property type="entry name" value="PB1-like"/>
</dbReference>
<comment type="subunit">
    <text evidence="8">Homodimers and heterodimers.</text>
</comment>
<evidence type="ECO:0000313" key="11">
    <source>
        <dbReference type="EMBL" id="GKU87286.1"/>
    </source>
</evidence>
<comment type="caution">
    <text evidence="11">The sequence shown here is derived from an EMBL/GenBank/DDBJ whole genome shotgun (WGS) entry which is preliminary data.</text>
</comment>
<comment type="similarity">
    <text evidence="2 8">Belongs to the Aux/IAA family.</text>
</comment>
<dbReference type="PROSITE" id="PS51745">
    <property type="entry name" value="PB1"/>
    <property type="match status" value="1"/>
</dbReference>
<dbReference type="Gene3D" id="3.10.20.90">
    <property type="entry name" value="Phosphatidylinositol 3-kinase Catalytic Subunit, Chain A, domain 1"/>
    <property type="match status" value="1"/>
</dbReference>
<dbReference type="GO" id="GO:0005634">
    <property type="term" value="C:nucleus"/>
    <property type="evidence" value="ECO:0007669"/>
    <property type="project" value="UniProtKB-SubCell"/>
</dbReference>
<dbReference type="Pfam" id="PF02309">
    <property type="entry name" value="AUX_IAA"/>
    <property type="match status" value="2"/>
</dbReference>
<dbReference type="GO" id="GO:0009734">
    <property type="term" value="P:auxin-activated signaling pathway"/>
    <property type="evidence" value="ECO:0007669"/>
    <property type="project" value="UniProtKB-UniRule"/>
</dbReference>
<evidence type="ECO:0000256" key="7">
    <source>
        <dbReference type="ARBA" id="ARBA00023294"/>
    </source>
</evidence>
<evidence type="ECO:0000259" key="10">
    <source>
        <dbReference type="PROSITE" id="PS51745"/>
    </source>
</evidence>
<keyword evidence="7 8" id="KW-0927">Auxin signaling pathway</keyword>
<proteinExistence type="inferred from homology"/>
<evidence type="ECO:0000256" key="2">
    <source>
        <dbReference type="ARBA" id="ARBA00006728"/>
    </source>
</evidence>
<evidence type="ECO:0000313" key="12">
    <source>
        <dbReference type="Proteomes" id="UP001054252"/>
    </source>
</evidence>
<evidence type="ECO:0000256" key="4">
    <source>
        <dbReference type="ARBA" id="ARBA00023015"/>
    </source>
</evidence>
<keyword evidence="6 8" id="KW-0539">Nucleus</keyword>
<gene>
    <name evidence="11" type="ORF">SLEP1_g1710</name>
</gene>
<evidence type="ECO:0000256" key="3">
    <source>
        <dbReference type="ARBA" id="ARBA00022491"/>
    </source>
</evidence>
<evidence type="ECO:0000256" key="8">
    <source>
        <dbReference type="RuleBase" id="RU004549"/>
    </source>
</evidence>
<name>A0AAV5HLT9_9ROSI</name>
<reference evidence="11 12" key="1">
    <citation type="journal article" date="2021" name="Commun. Biol.">
        <title>The genome of Shorea leprosula (Dipterocarpaceae) highlights the ecological relevance of drought in aseasonal tropical rainforests.</title>
        <authorList>
            <person name="Ng K.K.S."/>
            <person name="Kobayashi M.J."/>
            <person name="Fawcett J.A."/>
            <person name="Hatakeyama M."/>
            <person name="Paape T."/>
            <person name="Ng C.H."/>
            <person name="Ang C.C."/>
            <person name="Tnah L.H."/>
            <person name="Lee C.T."/>
            <person name="Nishiyama T."/>
            <person name="Sese J."/>
            <person name="O'Brien M.J."/>
            <person name="Copetti D."/>
            <person name="Mohd Noor M.I."/>
            <person name="Ong R.C."/>
            <person name="Putra M."/>
            <person name="Sireger I.Z."/>
            <person name="Indrioko S."/>
            <person name="Kosugi Y."/>
            <person name="Izuno A."/>
            <person name="Isagi Y."/>
            <person name="Lee S.L."/>
            <person name="Shimizu K.K."/>
        </authorList>
    </citation>
    <scope>NUCLEOTIDE SEQUENCE [LARGE SCALE GENOMIC DNA]</scope>
    <source>
        <strain evidence="11">214</strain>
    </source>
</reference>
<keyword evidence="12" id="KW-1185">Reference proteome</keyword>
<feature type="domain" description="PB1" evidence="10">
    <location>
        <begin position="117"/>
        <end position="200"/>
    </location>
</feature>
<comment type="function">
    <text evidence="8">Aux/IAA proteins are short-lived transcriptional factors that function as repressors of early auxin response genes at low auxin concentrations.</text>
</comment>
<comment type="subcellular location">
    <subcellularLocation>
        <location evidence="1 8">Nucleus</location>
    </subcellularLocation>
</comment>
<dbReference type="SUPFAM" id="SSF54277">
    <property type="entry name" value="CAD &amp; PB1 domains"/>
    <property type="match status" value="1"/>
</dbReference>
<evidence type="ECO:0000256" key="6">
    <source>
        <dbReference type="ARBA" id="ARBA00023242"/>
    </source>
</evidence>
<dbReference type="GO" id="GO:0006355">
    <property type="term" value="P:regulation of DNA-templated transcription"/>
    <property type="evidence" value="ECO:0007669"/>
    <property type="project" value="InterPro"/>
</dbReference>
<keyword evidence="4 8" id="KW-0805">Transcription regulation</keyword>
<accession>A0AAV5HLT9</accession>
<keyword evidence="5 8" id="KW-0804">Transcription</keyword>
<dbReference type="PANTHER" id="PTHR31734">
    <property type="entry name" value="AUXIN-RESPONSIVE PROTEIN IAA17"/>
    <property type="match status" value="1"/>
</dbReference>
<keyword evidence="3 8" id="KW-0678">Repressor</keyword>
<evidence type="ECO:0000256" key="1">
    <source>
        <dbReference type="ARBA" id="ARBA00004123"/>
    </source>
</evidence>
<dbReference type="PANTHER" id="PTHR31734:SF44">
    <property type="entry name" value="AUXIN-RESPONSIVE PROTEIN"/>
    <property type="match status" value="1"/>
</dbReference>
<dbReference type="Proteomes" id="UP001054252">
    <property type="component" value="Unassembled WGS sequence"/>
</dbReference>